<dbReference type="Gene3D" id="1.20.950.20">
    <property type="entry name" value="Transmembrane di-heme cytochromes, Chain C"/>
    <property type="match status" value="1"/>
</dbReference>
<evidence type="ECO:0000259" key="7">
    <source>
        <dbReference type="Pfam" id="PF01292"/>
    </source>
</evidence>
<feature type="transmembrane region" description="Helical" evidence="6">
    <location>
        <begin position="184"/>
        <end position="204"/>
    </location>
</feature>
<dbReference type="AlphaFoldDB" id="A0A369TLW6"/>
<dbReference type="EMBL" id="QPMH01000001">
    <property type="protein sequence ID" value="RDD63916.1"/>
    <property type="molecule type" value="Genomic_DNA"/>
</dbReference>
<dbReference type="GO" id="GO:0020037">
    <property type="term" value="F:heme binding"/>
    <property type="evidence" value="ECO:0007669"/>
    <property type="project" value="TreeGrafter"/>
</dbReference>
<dbReference type="InterPro" id="IPR016174">
    <property type="entry name" value="Di-haem_cyt_TM"/>
</dbReference>
<keyword evidence="4 6" id="KW-1133">Transmembrane helix</keyword>
<evidence type="ECO:0000256" key="3">
    <source>
        <dbReference type="ARBA" id="ARBA00022692"/>
    </source>
</evidence>
<organism evidence="8 9">
    <name type="scientific">Ferruginivarius sediminum</name>
    <dbReference type="NCBI Taxonomy" id="2661937"/>
    <lineage>
        <taxon>Bacteria</taxon>
        <taxon>Pseudomonadati</taxon>
        <taxon>Pseudomonadota</taxon>
        <taxon>Alphaproteobacteria</taxon>
        <taxon>Rhodospirillales</taxon>
        <taxon>Rhodospirillaceae</taxon>
        <taxon>Ferruginivarius</taxon>
    </lineage>
</organism>
<feature type="transmembrane region" description="Helical" evidence="6">
    <location>
        <begin position="12"/>
        <end position="29"/>
    </location>
</feature>
<evidence type="ECO:0000256" key="1">
    <source>
        <dbReference type="ARBA" id="ARBA00004651"/>
    </source>
</evidence>
<dbReference type="SUPFAM" id="SSF81342">
    <property type="entry name" value="Transmembrane di-heme cytochromes"/>
    <property type="match status" value="1"/>
</dbReference>
<evidence type="ECO:0000313" key="9">
    <source>
        <dbReference type="Proteomes" id="UP000253941"/>
    </source>
</evidence>
<dbReference type="InterPro" id="IPR051542">
    <property type="entry name" value="Hydrogenase_cytochrome"/>
</dbReference>
<feature type="transmembrane region" description="Helical" evidence="6">
    <location>
        <begin position="97"/>
        <end position="117"/>
    </location>
</feature>
<evidence type="ECO:0000256" key="2">
    <source>
        <dbReference type="ARBA" id="ARBA00022475"/>
    </source>
</evidence>
<dbReference type="GO" id="GO:0005886">
    <property type="term" value="C:plasma membrane"/>
    <property type="evidence" value="ECO:0007669"/>
    <property type="project" value="UniProtKB-SubCell"/>
</dbReference>
<name>A0A369TLW6_9PROT</name>
<feature type="transmembrane region" description="Helical" evidence="6">
    <location>
        <begin position="35"/>
        <end position="56"/>
    </location>
</feature>
<gene>
    <name evidence="8" type="ORF">DRB17_01825</name>
</gene>
<comment type="caution">
    <text evidence="8">The sequence shown here is derived from an EMBL/GenBank/DDBJ whole genome shotgun (WGS) entry which is preliminary data.</text>
</comment>
<dbReference type="Proteomes" id="UP000253941">
    <property type="component" value="Unassembled WGS sequence"/>
</dbReference>
<feature type="domain" description="Cytochrome b561 bacterial/Ni-hydrogenase" evidence="7">
    <location>
        <begin position="6"/>
        <end position="163"/>
    </location>
</feature>
<proteinExistence type="predicted"/>
<keyword evidence="2" id="KW-1003">Cell membrane</keyword>
<evidence type="ECO:0000256" key="4">
    <source>
        <dbReference type="ARBA" id="ARBA00022989"/>
    </source>
</evidence>
<evidence type="ECO:0000256" key="5">
    <source>
        <dbReference type="ARBA" id="ARBA00023136"/>
    </source>
</evidence>
<protein>
    <submittedName>
        <fullName evidence="8">Cytochrome B</fullName>
    </submittedName>
</protein>
<evidence type="ECO:0000313" key="8">
    <source>
        <dbReference type="EMBL" id="RDD63916.1"/>
    </source>
</evidence>
<dbReference type="PANTHER" id="PTHR30485:SF2">
    <property type="entry name" value="BLL0597 PROTEIN"/>
    <property type="match status" value="1"/>
</dbReference>
<comment type="subcellular location">
    <subcellularLocation>
        <location evidence="1">Cell membrane</location>
        <topology evidence="1">Multi-pass membrane protein</topology>
    </subcellularLocation>
</comment>
<dbReference type="GO" id="GO:0022904">
    <property type="term" value="P:respiratory electron transport chain"/>
    <property type="evidence" value="ECO:0007669"/>
    <property type="project" value="InterPro"/>
</dbReference>
<dbReference type="InterPro" id="IPR011577">
    <property type="entry name" value="Cyt_b561_bac/Ni-Hgenase"/>
</dbReference>
<feature type="transmembrane region" description="Helical" evidence="6">
    <location>
        <begin position="129"/>
        <end position="151"/>
    </location>
</feature>
<dbReference type="RefSeq" id="WP_114580428.1">
    <property type="nucleotide sequence ID" value="NZ_QPMH01000001.1"/>
</dbReference>
<keyword evidence="3 6" id="KW-0812">Transmembrane</keyword>
<reference evidence="8 9" key="1">
    <citation type="submission" date="2018-07" db="EMBL/GenBank/DDBJ databases">
        <title>Venubactetium sediminum gen. nov., sp. nov., isolated from a marine solar saltern.</title>
        <authorList>
            <person name="Wang S."/>
        </authorList>
    </citation>
    <scope>NUCLEOTIDE SEQUENCE [LARGE SCALE GENOMIC DNA]</scope>
    <source>
        <strain evidence="8 9">WD2A32</strain>
    </source>
</reference>
<dbReference type="PANTHER" id="PTHR30485">
    <property type="entry name" value="NI/FE-HYDROGENASE 1 B-TYPE CYTOCHROME SUBUNIT"/>
    <property type="match status" value="1"/>
</dbReference>
<keyword evidence="9" id="KW-1185">Reference proteome</keyword>
<dbReference type="GO" id="GO:0009055">
    <property type="term" value="F:electron transfer activity"/>
    <property type="evidence" value="ECO:0007669"/>
    <property type="project" value="InterPro"/>
</dbReference>
<accession>A0A369TLW6</accession>
<dbReference type="Pfam" id="PF01292">
    <property type="entry name" value="Ni_hydr_CYTB"/>
    <property type="match status" value="1"/>
</dbReference>
<keyword evidence="5 6" id="KW-0472">Membrane</keyword>
<sequence length="221" mass="24263">MRRVVVWDLPTRVFHWALVALVALAYVTAEDDGLAYQVHVLCGYGVALLLAFRVLWGFVGSRHARFADFIYGWSMVRDYVRGLLRLDPPHHVGHNPLGAIMIFALLAVLIGTVWTGLASGGGESDLHETLGNLVIILAAIHVAGVLADWLLTGENLTRAMVTGWKELPDAEASRETPPVRPWRAVAVALVVAVLAYEFVAYSQLVTWPPAHSEGEYGEDEE</sequence>
<evidence type="ECO:0000256" key="6">
    <source>
        <dbReference type="SAM" id="Phobius"/>
    </source>
</evidence>